<evidence type="ECO:0000313" key="5">
    <source>
        <dbReference type="EMBL" id="GLR88758.1"/>
    </source>
</evidence>
<evidence type="ECO:0000256" key="1">
    <source>
        <dbReference type="ARBA" id="ARBA00023015"/>
    </source>
</evidence>
<dbReference type="Pfam" id="PF07729">
    <property type="entry name" value="FCD"/>
    <property type="match status" value="1"/>
</dbReference>
<dbReference type="InterPro" id="IPR011711">
    <property type="entry name" value="GntR_C"/>
</dbReference>
<reference evidence="6" key="1">
    <citation type="journal article" date="2019" name="Int. J. Syst. Evol. Microbiol.">
        <title>The Global Catalogue of Microorganisms (GCM) 10K type strain sequencing project: providing services to taxonomists for standard genome sequencing and annotation.</title>
        <authorList>
            <consortium name="The Broad Institute Genomics Platform"/>
            <consortium name="The Broad Institute Genome Sequencing Center for Infectious Disease"/>
            <person name="Wu L."/>
            <person name="Ma J."/>
        </authorList>
    </citation>
    <scope>NUCLEOTIDE SEQUENCE [LARGE SCALE GENOMIC DNA]</scope>
    <source>
        <strain evidence="6">NBRC 102520</strain>
    </source>
</reference>
<dbReference type="InterPro" id="IPR000524">
    <property type="entry name" value="Tscrpt_reg_HTH_GntR"/>
</dbReference>
<keyword evidence="2" id="KW-0238">DNA-binding</keyword>
<organism evidence="5 6">
    <name type="scientific">Bradyrhizobium iriomotense</name>
    <dbReference type="NCBI Taxonomy" id="441950"/>
    <lineage>
        <taxon>Bacteria</taxon>
        <taxon>Pseudomonadati</taxon>
        <taxon>Pseudomonadota</taxon>
        <taxon>Alphaproteobacteria</taxon>
        <taxon>Hyphomicrobiales</taxon>
        <taxon>Nitrobacteraceae</taxon>
        <taxon>Bradyrhizobium</taxon>
    </lineage>
</organism>
<sequence length="303" mass="34677">MPASPLTLRIANEIKELIRSGSIPVGGHLSTQRLADQFGVSRSPVREAMQILADQQVLEQQPNRGFFACAIAEKRGKKATSDFAELAGGPAEYETLADDWLTDRIPAEVTEQFLRQRYDLTKAQLTEVLLRAVREGWAERKPGYGWRFLPVAKTAEAFEQIYRFRMLIEPAAMLEPTFRLDRQVLAEQRRIQENMLSSDIAKLPAERLLHNGSLFHEEIIKLSGNMFFHRALVQVNRMRRLLEYRSRVDRQRLQIQCSEHLQILSLLESANVYDASFLMRQHLGGALVRKSPVILKRPAGEKD</sequence>
<keyword evidence="3" id="KW-0804">Transcription</keyword>
<dbReference type="CDD" id="cd07377">
    <property type="entry name" value="WHTH_GntR"/>
    <property type="match status" value="1"/>
</dbReference>
<dbReference type="SUPFAM" id="SSF46785">
    <property type="entry name" value="Winged helix' DNA-binding domain"/>
    <property type="match status" value="1"/>
</dbReference>
<dbReference type="SMART" id="SM00895">
    <property type="entry name" value="FCD"/>
    <property type="match status" value="1"/>
</dbReference>
<dbReference type="Pfam" id="PF00392">
    <property type="entry name" value="GntR"/>
    <property type="match status" value="1"/>
</dbReference>
<dbReference type="RefSeq" id="WP_284270523.1">
    <property type="nucleotide sequence ID" value="NZ_BSOW01000021.1"/>
</dbReference>
<keyword evidence="6" id="KW-1185">Reference proteome</keyword>
<protein>
    <submittedName>
        <fullName evidence="5">GntR family transcriptional regulator</fullName>
    </submittedName>
</protein>
<dbReference type="Gene3D" id="1.10.10.10">
    <property type="entry name" value="Winged helix-like DNA-binding domain superfamily/Winged helix DNA-binding domain"/>
    <property type="match status" value="1"/>
</dbReference>
<keyword evidence="1" id="KW-0805">Transcription regulation</keyword>
<dbReference type="PANTHER" id="PTHR43537">
    <property type="entry name" value="TRANSCRIPTIONAL REGULATOR, GNTR FAMILY"/>
    <property type="match status" value="1"/>
</dbReference>
<dbReference type="Gene3D" id="1.20.120.530">
    <property type="entry name" value="GntR ligand-binding domain-like"/>
    <property type="match status" value="1"/>
</dbReference>
<comment type="caution">
    <text evidence="5">The sequence shown here is derived from an EMBL/GenBank/DDBJ whole genome shotgun (WGS) entry which is preliminary data.</text>
</comment>
<dbReference type="Proteomes" id="UP001156905">
    <property type="component" value="Unassembled WGS sequence"/>
</dbReference>
<dbReference type="PROSITE" id="PS50949">
    <property type="entry name" value="HTH_GNTR"/>
    <property type="match status" value="1"/>
</dbReference>
<dbReference type="InterPro" id="IPR036390">
    <property type="entry name" value="WH_DNA-bd_sf"/>
</dbReference>
<dbReference type="SUPFAM" id="SSF48008">
    <property type="entry name" value="GntR ligand-binding domain-like"/>
    <property type="match status" value="1"/>
</dbReference>
<feature type="domain" description="HTH gntR-type" evidence="4">
    <location>
        <begin position="4"/>
        <end position="71"/>
    </location>
</feature>
<proteinExistence type="predicted"/>
<evidence type="ECO:0000313" key="6">
    <source>
        <dbReference type="Proteomes" id="UP001156905"/>
    </source>
</evidence>
<evidence type="ECO:0000256" key="3">
    <source>
        <dbReference type="ARBA" id="ARBA00023163"/>
    </source>
</evidence>
<gene>
    <name evidence="5" type="ORF">GCM10007857_54710</name>
</gene>
<dbReference type="InterPro" id="IPR036388">
    <property type="entry name" value="WH-like_DNA-bd_sf"/>
</dbReference>
<dbReference type="SMART" id="SM00345">
    <property type="entry name" value="HTH_GNTR"/>
    <property type="match status" value="2"/>
</dbReference>
<dbReference type="InterPro" id="IPR008920">
    <property type="entry name" value="TF_FadR/GntR_C"/>
</dbReference>
<name>A0ABQ6B4R2_9BRAD</name>
<evidence type="ECO:0000259" key="4">
    <source>
        <dbReference type="PROSITE" id="PS50949"/>
    </source>
</evidence>
<dbReference type="EMBL" id="BSOW01000021">
    <property type="protein sequence ID" value="GLR88758.1"/>
    <property type="molecule type" value="Genomic_DNA"/>
</dbReference>
<evidence type="ECO:0000256" key="2">
    <source>
        <dbReference type="ARBA" id="ARBA00023125"/>
    </source>
</evidence>
<dbReference type="PANTHER" id="PTHR43537:SF5">
    <property type="entry name" value="UXU OPERON TRANSCRIPTIONAL REGULATOR"/>
    <property type="match status" value="1"/>
</dbReference>
<accession>A0ABQ6B4R2</accession>